<proteinExistence type="predicted"/>
<protein>
    <recommendedName>
        <fullName evidence="1">ER-bound oxygenase mpaB/mpaB'/Rubber oxygenase catalytic domain-containing protein</fullName>
    </recommendedName>
</protein>
<name>A0A173LN44_9ACTN</name>
<dbReference type="AlphaFoldDB" id="A0A173LN44"/>
<evidence type="ECO:0000259" key="1">
    <source>
        <dbReference type="Pfam" id="PF09995"/>
    </source>
</evidence>
<organism evidence="2 3">
    <name type="scientific">Dietzia timorensis</name>
    <dbReference type="NCBI Taxonomy" id="499555"/>
    <lineage>
        <taxon>Bacteria</taxon>
        <taxon>Bacillati</taxon>
        <taxon>Actinomycetota</taxon>
        <taxon>Actinomycetes</taxon>
        <taxon>Mycobacteriales</taxon>
        <taxon>Dietziaceae</taxon>
        <taxon>Dietzia</taxon>
    </lineage>
</organism>
<evidence type="ECO:0000313" key="2">
    <source>
        <dbReference type="EMBL" id="ANI93323.1"/>
    </source>
</evidence>
<sequence length="297" mass="32248">MQRAADTHRTYRSDAGLSMADFSEFRSRAVDSHPPVRLVPGPRWFSEDHPVSRLHSDASAFIGELAGILLRSLHPASAAVLTDFGLAEKPWAAVRSTAELHHVIVSGPVDDGVVVISQQMDAHSAATGYDETGSYYWGSDRSLLEWTHQSRLWAMLGANRGHAQRPLLPFDSESAVQGWAPIARLSGVPRPATSLVELNSYMRGKVSGLRPTAVSRAYAEALLHEKDTGLLRVSHAAFAVLPASVRRLFGTECMSSASLSRFEMPATSAHSDLDPHAWDVPCPIAAPSALQITRHFA</sequence>
<gene>
    <name evidence="2" type="ORF">BJL86_2563</name>
</gene>
<dbReference type="STRING" id="499555.BJL86_2563"/>
<dbReference type="GO" id="GO:0016491">
    <property type="term" value="F:oxidoreductase activity"/>
    <property type="evidence" value="ECO:0007669"/>
    <property type="project" value="InterPro"/>
</dbReference>
<dbReference type="InterPro" id="IPR018713">
    <property type="entry name" value="MPAB/Lcp_cat_dom"/>
</dbReference>
<dbReference type="Proteomes" id="UP000186104">
    <property type="component" value="Chromosome"/>
</dbReference>
<reference evidence="2 3" key="1">
    <citation type="submission" date="2016-06" db="EMBL/GenBank/DDBJ databases">
        <title>Complete genome sequence of a saline-alkali tolerant type strain Dietzia timorensis ID05-A0528T.</title>
        <authorList>
            <person name="Wu X."/>
        </authorList>
    </citation>
    <scope>NUCLEOTIDE SEQUENCE [LARGE SCALE GENOMIC DNA]</scope>
    <source>
        <strain evidence="2 3">ID05-A0528</strain>
    </source>
</reference>
<accession>A0A173LN44</accession>
<evidence type="ECO:0000313" key="3">
    <source>
        <dbReference type="Proteomes" id="UP000186104"/>
    </source>
</evidence>
<keyword evidence="3" id="KW-1185">Reference proteome</keyword>
<dbReference type="KEGG" id="dtm:BJL86_2563"/>
<feature type="domain" description="ER-bound oxygenase mpaB/mpaB'/Rubber oxygenase catalytic" evidence="1">
    <location>
        <begin position="53"/>
        <end position="255"/>
    </location>
</feature>
<dbReference type="EMBL" id="CP015961">
    <property type="protein sequence ID" value="ANI93323.1"/>
    <property type="molecule type" value="Genomic_DNA"/>
</dbReference>
<dbReference type="Pfam" id="PF09995">
    <property type="entry name" value="MPAB_Lcp_cat"/>
    <property type="match status" value="1"/>
</dbReference>